<dbReference type="Gene3D" id="2.60.120.330">
    <property type="entry name" value="B-lactam Antibiotic, Isopenicillin N Synthase, Chain"/>
    <property type="match status" value="1"/>
</dbReference>
<dbReference type="InterPro" id="IPR044861">
    <property type="entry name" value="IPNS-like_FE2OG_OXY"/>
</dbReference>
<dbReference type="Proteomes" id="UP000481153">
    <property type="component" value="Unassembled WGS sequence"/>
</dbReference>
<gene>
    <name evidence="2" type="ORF">Ae201684_007041</name>
</gene>
<sequence length="303" mass="34313">MNVYDDDDDALRLNYYYLDHGSSSASSSFIPSAPFPSIEPAESSGVPRMKLKDLTWKNKARFNELMEKHSFVVLTDLGSTVEALYTDLRASMQLFFEGDDDAKSACTSKHIYRNENKTPMWYAGYETTHVRECFRVHAGDLSRMIWPSESFEAKWLALLRACQAICDKSLSLTLGYDIEGAAIQQASGEDLSVCYGLHYPNVEGSGQSNDENVFEHIDPSLYVIEPVTDVAGLDVFDPCSQQWLSVEAVCKPHVEWVLFCGKALARATDNRVPGTLHRVTRPPSTRNVSRYCFIYEQKYQEYF</sequence>
<dbReference type="AlphaFoldDB" id="A0A6G0X9X1"/>
<organism evidence="2 3">
    <name type="scientific">Aphanomyces euteiches</name>
    <dbReference type="NCBI Taxonomy" id="100861"/>
    <lineage>
        <taxon>Eukaryota</taxon>
        <taxon>Sar</taxon>
        <taxon>Stramenopiles</taxon>
        <taxon>Oomycota</taxon>
        <taxon>Saprolegniomycetes</taxon>
        <taxon>Saprolegniales</taxon>
        <taxon>Verrucalvaceae</taxon>
        <taxon>Aphanomyces</taxon>
    </lineage>
</organism>
<reference evidence="2 3" key="1">
    <citation type="submission" date="2019-07" db="EMBL/GenBank/DDBJ databases">
        <title>Genomics analysis of Aphanomyces spp. identifies a new class of oomycete effector associated with host adaptation.</title>
        <authorList>
            <person name="Gaulin E."/>
        </authorList>
    </citation>
    <scope>NUCLEOTIDE SEQUENCE [LARGE SCALE GENOMIC DNA]</scope>
    <source>
        <strain evidence="2 3">ATCC 201684</strain>
    </source>
</reference>
<evidence type="ECO:0000259" key="1">
    <source>
        <dbReference type="Pfam" id="PF03171"/>
    </source>
</evidence>
<feature type="domain" description="Isopenicillin N synthase-like Fe(2+) 2OG dioxygenase" evidence="1">
    <location>
        <begin position="194"/>
        <end position="292"/>
    </location>
</feature>
<protein>
    <recommendedName>
        <fullName evidence="1">Isopenicillin N synthase-like Fe(2+) 2OG dioxygenase domain-containing protein</fullName>
    </recommendedName>
</protein>
<dbReference type="EMBL" id="VJMJ01000087">
    <property type="protein sequence ID" value="KAF0736887.1"/>
    <property type="molecule type" value="Genomic_DNA"/>
</dbReference>
<comment type="caution">
    <text evidence="2">The sequence shown here is derived from an EMBL/GenBank/DDBJ whole genome shotgun (WGS) entry which is preliminary data.</text>
</comment>
<dbReference type="SUPFAM" id="SSF51197">
    <property type="entry name" value="Clavaminate synthase-like"/>
    <property type="match status" value="1"/>
</dbReference>
<evidence type="ECO:0000313" key="3">
    <source>
        <dbReference type="Proteomes" id="UP000481153"/>
    </source>
</evidence>
<evidence type="ECO:0000313" key="2">
    <source>
        <dbReference type="EMBL" id="KAF0736887.1"/>
    </source>
</evidence>
<keyword evidence="3" id="KW-1185">Reference proteome</keyword>
<dbReference type="Pfam" id="PF03171">
    <property type="entry name" value="2OG-FeII_Oxy"/>
    <property type="match status" value="1"/>
</dbReference>
<proteinExistence type="predicted"/>
<dbReference type="VEuPathDB" id="FungiDB:AeMF1_012646"/>
<name>A0A6G0X9X1_9STRA</name>
<accession>A0A6G0X9X1</accession>
<dbReference type="InterPro" id="IPR027443">
    <property type="entry name" value="IPNS-like_sf"/>
</dbReference>